<comment type="caution">
    <text evidence="9">The sequence shown here is derived from an EMBL/GenBank/DDBJ whole genome shotgun (WGS) entry which is preliminary data.</text>
</comment>
<evidence type="ECO:0000256" key="3">
    <source>
        <dbReference type="ARBA" id="ARBA00022475"/>
    </source>
</evidence>
<dbReference type="Pfam" id="PF02653">
    <property type="entry name" value="BPD_transp_2"/>
    <property type="match status" value="1"/>
</dbReference>
<evidence type="ECO:0000256" key="2">
    <source>
        <dbReference type="ARBA" id="ARBA00022448"/>
    </source>
</evidence>
<keyword evidence="7 8" id="KW-0472">Membrane</keyword>
<dbReference type="CDD" id="cd06579">
    <property type="entry name" value="TM_PBP1_transp_AraH_like"/>
    <property type="match status" value="1"/>
</dbReference>
<feature type="transmembrane region" description="Helical" evidence="8">
    <location>
        <begin position="167"/>
        <end position="188"/>
    </location>
</feature>
<keyword evidence="6 8" id="KW-1133">Transmembrane helix</keyword>
<evidence type="ECO:0000313" key="9">
    <source>
        <dbReference type="EMBL" id="GAH30403.1"/>
    </source>
</evidence>
<feature type="transmembrane region" description="Helical" evidence="8">
    <location>
        <begin position="99"/>
        <end position="122"/>
    </location>
</feature>
<dbReference type="PANTHER" id="PTHR32196">
    <property type="entry name" value="ABC TRANSPORTER PERMEASE PROTEIN YPHD-RELATED-RELATED"/>
    <property type="match status" value="1"/>
</dbReference>
<evidence type="ECO:0000256" key="4">
    <source>
        <dbReference type="ARBA" id="ARBA00022519"/>
    </source>
</evidence>
<evidence type="ECO:0008006" key="10">
    <source>
        <dbReference type="Google" id="ProtNLM"/>
    </source>
</evidence>
<evidence type="ECO:0000256" key="1">
    <source>
        <dbReference type="ARBA" id="ARBA00004651"/>
    </source>
</evidence>
<feature type="transmembrane region" description="Helical" evidence="8">
    <location>
        <begin position="12"/>
        <end position="32"/>
    </location>
</feature>
<feature type="transmembrane region" description="Helical" evidence="8">
    <location>
        <begin position="298"/>
        <end position="318"/>
    </location>
</feature>
<dbReference type="GO" id="GO:0022857">
    <property type="term" value="F:transmembrane transporter activity"/>
    <property type="evidence" value="ECO:0007669"/>
    <property type="project" value="InterPro"/>
</dbReference>
<gene>
    <name evidence="9" type="ORF">S03H2_03390</name>
</gene>
<feature type="transmembrane region" description="Helical" evidence="8">
    <location>
        <begin position="247"/>
        <end position="266"/>
    </location>
</feature>
<feature type="non-terminal residue" evidence="9">
    <location>
        <position position="1"/>
    </location>
</feature>
<reference evidence="9" key="1">
    <citation type="journal article" date="2014" name="Front. Microbiol.">
        <title>High frequency of phylogenetically diverse reductive dehalogenase-homologous genes in deep subseafloor sedimentary metagenomes.</title>
        <authorList>
            <person name="Kawai M."/>
            <person name="Futagami T."/>
            <person name="Toyoda A."/>
            <person name="Takaki Y."/>
            <person name="Nishi S."/>
            <person name="Hori S."/>
            <person name="Arai W."/>
            <person name="Tsubouchi T."/>
            <person name="Morono Y."/>
            <person name="Uchiyama I."/>
            <person name="Ito T."/>
            <person name="Fujiyama A."/>
            <person name="Inagaki F."/>
            <person name="Takami H."/>
        </authorList>
    </citation>
    <scope>NUCLEOTIDE SEQUENCE</scope>
    <source>
        <strain evidence="9">Expedition CK06-06</strain>
    </source>
</reference>
<evidence type="ECO:0000256" key="6">
    <source>
        <dbReference type="ARBA" id="ARBA00022989"/>
    </source>
</evidence>
<evidence type="ECO:0000256" key="7">
    <source>
        <dbReference type="ARBA" id="ARBA00023136"/>
    </source>
</evidence>
<feature type="transmembrane region" description="Helical" evidence="8">
    <location>
        <begin position="273"/>
        <end position="292"/>
    </location>
</feature>
<dbReference type="PANTHER" id="PTHR32196:SF71">
    <property type="entry name" value="AUTOINDUCER 2 IMPORT SYSTEM PERMEASE PROTEIN LSRD"/>
    <property type="match status" value="1"/>
</dbReference>
<evidence type="ECO:0000256" key="5">
    <source>
        <dbReference type="ARBA" id="ARBA00022692"/>
    </source>
</evidence>
<feature type="transmembrane region" description="Helical" evidence="8">
    <location>
        <begin position="129"/>
        <end position="147"/>
    </location>
</feature>
<comment type="subcellular location">
    <subcellularLocation>
        <location evidence="1">Cell membrane</location>
        <topology evidence="1">Multi-pass membrane protein</topology>
    </subcellularLocation>
</comment>
<keyword evidence="5 8" id="KW-0812">Transmembrane</keyword>
<name>X1GBJ3_9ZZZZ</name>
<feature type="transmembrane region" description="Helical" evidence="8">
    <location>
        <begin position="44"/>
        <end position="62"/>
    </location>
</feature>
<dbReference type="InterPro" id="IPR001851">
    <property type="entry name" value="ABC_transp_permease"/>
</dbReference>
<dbReference type="AlphaFoldDB" id="X1GBJ3"/>
<dbReference type="EMBL" id="BARU01001248">
    <property type="protein sequence ID" value="GAH30403.1"/>
    <property type="molecule type" value="Genomic_DNA"/>
</dbReference>
<sequence>PRFDKKDIMRWALDNIVWFILFLVILVFSVGIKGFAQWGIYRNIFYHAVFVGILAIGEALCIMSKEMDLSVESVLGLAAVVTAYLTGASADASGLLLNGFLTLGIVLFMGAAIGLFNGFFIVKLKISSFIITLASYLIFRAVGLVVTKGHGVIRLRPEVVAVARINFGPIPLLVVIMIAVYALFHVVLTRTQFGRHVYLVGDSREASYNAGIRVDKVLFGAFILSGVLSALAGWLLAARTNGSSPGIGMGMLFEAFAAVVIGGVSLRGGVGKLTGVFAGAILLSATSTAVSIVGMPPFYMNIIRGGFIIIAVLIDALISRIRPLLV</sequence>
<keyword evidence="2" id="KW-0813">Transport</keyword>
<proteinExistence type="predicted"/>
<keyword evidence="3" id="KW-1003">Cell membrane</keyword>
<keyword evidence="4" id="KW-0997">Cell inner membrane</keyword>
<accession>X1GBJ3</accession>
<evidence type="ECO:0000256" key="8">
    <source>
        <dbReference type="SAM" id="Phobius"/>
    </source>
</evidence>
<feature type="transmembrane region" description="Helical" evidence="8">
    <location>
        <begin position="69"/>
        <end position="87"/>
    </location>
</feature>
<feature type="transmembrane region" description="Helical" evidence="8">
    <location>
        <begin position="217"/>
        <end position="235"/>
    </location>
</feature>
<dbReference type="GO" id="GO:0005886">
    <property type="term" value="C:plasma membrane"/>
    <property type="evidence" value="ECO:0007669"/>
    <property type="project" value="UniProtKB-SubCell"/>
</dbReference>
<protein>
    <recommendedName>
        <fullName evidence="10">ABC transporter permease</fullName>
    </recommendedName>
</protein>
<organism evidence="9">
    <name type="scientific">marine sediment metagenome</name>
    <dbReference type="NCBI Taxonomy" id="412755"/>
    <lineage>
        <taxon>unclassified sequences</taxon>
        <taxon>metagenomes</taxon>
        <taxon>ecological metagenomes</taxon>
    </lineage>
</organism>